<dbReference type="AlphaFoldDB" id="A0A7C5ALU0"/>
<protein>
    <submittedName>
        <fullName evidence="2">DUF4340 domain-containing protein</fullName>
    </submittedName>
</protein>
<comment type="caution">
    <text evidence="2">The sequence shown here is derived from an EMBL/GenBank/DDBJ whole genome shotgun (WGS) entry which is preliminary data.</text>
</comment>
<sequence>MNPRRLLPLLGLFLLLAGAYYVLDWYQAKKSRDQEEANKVFRLKEEEISQILLKREGQEIRLVKEGGDWHLTQPLTERADGVTLSSLLSTLAHLRPDRDLGEQQDLKTFGLEAPSLVLSFKAGEQSHTLALGRKTPGEQGYYARRDEDRRVLVISSSSKESLDRPLSALRDRSVFDFFPDKVKSFKVKRGDILWDLEKTDKGWRWKGRESVKIHAERVERLLRYLSLARVKEFAADSPKDLRPYGLAPPALELTVVTEKGEQALFLGARKKEECYARRGAKGPVFLVEDLLLDFFTSPLESVAGLKSNPQWAHLRGTFPQYLEDRRLWPGEVAKVACFTWGPPGKTWTASKDKDFYQLSGPEQKQLRQPAVRVELALLKLRDLEGEHLGPAASPLPAATYVVDLKDAEGKLLFRLEETGQKTGQSGQVEVNFTLGEEAPKRAVISQEAYRQWQKDLEQLTSPPPS</sequence>
<proteinExistence type="predicted"/>
<organism evidence="2">
    <name type="scientific">Desulfobacca acetoxidans</name>
    <dbReference type="NCBI Taxonomy" id="60893"/>
    <lineage>
        <taxon>Bacteria</taxon>
        <taxon>Pseudomonadati</taxon>
        <taxon>Thermodesulfobacteriota</taxon>
        <taxon>Desulfobaccia</taxon>
        <taxon>Desulfobaccales</taxon>
        <taxon>Desulfobaccaceae</taxon>
        <taxon>Desulfobacca</taxon>
    </lineage>
</organism>
<dbReference type="Pfam" id="PF14238">
    <property type="entry name" value="DUF4340"/>
    <property type="match status" value="1"/>
</dbReference>
<dbReference type="InterPro" id="IPR025641">
    <property type="entry name" value="DUF4340"/>
</dbReference>
<evidence type="ECO:0000313" key="2">
    <source>
        <dbReference type="EMBL" id="HGZ11906.1"/>
    </source>
</evidence>
<dbReference type="EMBL" id="DTKJ01000046">
    <property type="protein sequence ID" value="HGZ11906.1"/>
    <property type="molecule type" value="Genomic_DNA"/>
</dbReference>
<feature type="domain" description="DUF4340" evidence="1">
    <location>
        <begin position="69"/>
        <end position="234"/>
    </location>
</feature>
<reference evidence="2" key="1">
    <citation type="journal article" date="2020" name="mSystems">
        <title>Genome- and Community-Level Interaction Insights into Carbon Utilization and Element Cycling Functions of Hydrothermarchaeota in Hydrothermal Sediment.</title>
        <authorList>
            <person name="Zhou Z."/>
            <person name="Liu Y."/>
            <person name="Xu W."/>
            <person name="Pan J."/>
            <person name="Luo Z.H."/>
            <person name="Li M."/>
        </authorList>
    </citation>
    <scope>NUCLEOTIDE SEQUENCE [LARGE SCALE GENOMIC DNA]</scope>
    <source>
        <strain evidence="2">SpSt-853</strain>
    </source>
</reference>
<evidence type="ECO:0000259" key="1">
    <source>
        <dbReference type="Pfam" id="PF14238"/>
    </source>
</evidence>
<accession>A0A7C5ALU0</accession>
<name>A0A7C5ALU0_9BACT</name>
<gene>
    <name evidence="2" type="ORF">ENW48_06770</name>
</gene>